<keyword evidence="5" id="KW-1185">Reference proteome</keyword>
<dbReference type="Proteomes" id="UP000070069">
    <property type="component" value="Unassembled WGS sequence"/>
</dbReference>
<feature type="domain" description="NIF system FeS cluster assembly NifU N-terminal" evidence="1">
    <location>
        <begin position="7"/>
        <end position="132"/>
    </location>
</feature>
<protein>
    <submittedName>
        <fullName evidence="2">NifU-like N terminal domain protein</fullName>
    </submittedName>
</protein>
<dbReference type="SUPFAM" id="SSF82649">
    <property type="entry name" value="SufE/NifU"/>
    <property type="match status" value="1"/>
</dbReference>
<dbReference type="RefSeq" id="WP_066540572.1">
    <property type="nucleotide sequence ID" value="NZ_JHUK01000008.1"/>
</dbReference>
<comment type="caution">
    <text evidence="2">The sequence shown here is derived from an EMBL/GenBank/DDBJ whole genome shotgun (WGS) entry which is preliminary data.</text>
</comment>
<evidence type="ECO:0000259" key="1">
    <source>
        <dbReference type="Pfam" id="PF01592"/>
    </source>
</evidence>
<dbReference type="OrthoDB" id="9804157at2"/>
<dbReference type="GO" id="GO:0005506">
    <property type="term" value="F:iron ion binding"/>
    <property type="evidence" value="ECO:0007669"/>
    <property type="project" value="InterPro"/>
</dbReference>
<organism evidence="2 4">
    <name type="scientific">Candidatus Phytoplasma oryzae</name>
    <dbReference type="NCBI Taxonomy" id="203274"/>
    <lineage>
        <taxon>Bacteria</taxon>
        <taxon>Bacillati</taxon>
        <taxon>Mycoplasmatota</taxon>
        <taxon>Mollicutes</taxon>
        <taxon>Acholeplasmatales</taxon>
        <taxon>Acholeplasmataceae</taxon>
        <taxon>Candidatus Phytoplasma</taxon>
        <taxon>16SrXI (Rice yellow dwarf group)</taxon>
    </lineage>
</organism>
<dbReference type="CDD" id="cd06664">
    <property type="entry name" value="IscU_like"/>
    <property type="match status" value="1"/>
</dbReference>
<evidence type="ECO:0000313" key="3">
    <source>
        <dbReference type="EMBL" id="RAM57561.1"/>
    </source>
</evidence>
<dbReference type="EMBL" id="JHUK01000008">
    <property type="protein sequence ID" value="RAM57561.1"/>
    <property type="molecule type" value="Genomic_DNA"/>
</dbReference>
<reference evidence="2 4" key="2">
    <citation type="submission" date="2016-02" db="EMBL/GenBank/DDBJ databases">
        <title>A draft genome sequence of Candidatus Phytoplasma oryzae strain Mbita1, the causative agent of Napier Grass stunt disease in Kenya.</title>
        <authorList>
            <person name="Fischer A."/>
            <person name="Santa-Cruz I."/>
            <person name="Wambua L."/>
            <person name="Olds C."/>
            <person name="Midega C."/>
            <person name="Dickinson M."/>
            <person name="Kawicha P."/>
            <person name="Khan Z."/>
            <person name="Masiga D."/>
            <person name="Jores J."/>
            <person name="Bernd S."/>
        </authorList>
    </citation>
    <scope>NUCLEOTIDE SEQUENCE [LARGE SCALE GENOMIC DNA]</scope>
    <source>
        <strain evidence="2">Mbita1</strain>
    </source>
</reference>
<dbReference type="GO" id="GO:0016226">
    <property type="term" value="P:iron-sulfur cluster assembly"/>
    <property type="evidence" value="ECO:0007669"/>
    <property type="project" value="InterPro"/>
</dbReference>
<sequence length="152" mass="18073">MKINELYRDVIIQNYNKPFNKGLLFKKKPKGYNDFIISYSKNIFCNEFIKIQIFFEIDKILDIRYETEGCIILVSSSSLMSFFLKKTHLKLSLEKINNFLQMIQKKKFDSTLINKELYAFQNISSFPSKINCVSMPWLLSLKIINKYIKNKI</sequence>
<proteinExistence type="predicted"/>
<evidence type="ECO:0000313" key="5">
    <source>
        <dbReference type="Proteomes" id="UP000249343"/>
    </source>
</evidence>
<evidence type="ECO:0000313" key="4">
    <source>
        <dbReference type="Proteomes" id="UP000070069"/>
    </source>
</evidence>
<dbReference type="GO" id="GO:0051536">
    <property type="term" value="F:iron-sulfur cluster binding"/>
    <property type="evidence" value="ECO:0007669"/>
    <property type="project" value="InterPro"/>
</dbReference>
<dbReference type="PATRIC" id="fig|203274.3.peg.148"/>
<dbReference type="Gene3D" id="3.90.1010.10">
    <property type="match status" value="1"/>
</dbReference>
<evidence type="ECO:0000313" key="2">
    <source>
        <dbReference type="EMBL" id="KXT29121.1"/>
    </source>
</evidence>
<dbReference type="Proteomes" id="UP000249343">
    <property type="component" value="Unassembled WGS sequence"/>
</dbReference>
<dbReference type="InterPro" id="IPR002871">
    <property type="entry name" value="NIF_FeS_clus_asmbl_NifU_N"/>
</dbReference>
<gene>
    <name evidence="2" type="ORF">AXA84_0357</name>
    <name evidence="3" type="ORF">DH96_02470</name>
</gene>
<accession>A0A139JQ76</accession>
<dbReference type="Pfam" id="PF01592">
    <property type="entry name" value="NifU_N"/>
    <property type="match status" value="1"/>
</dbReference>
<dbReference type="AlphaFoldDB" id="A0A139JQ76"/>
<reference evidence="3 5" key="1">
    <citation type="submission" date="2014-04" db="EMBL/GenBank/DDBJ databases">
        <title>Genome study of Napier grass stunt phytoplasma.</title>
        <authorList>
            <person name="Kawicha P."/>
            <person name="Dickinson M."/>
            <person name="Hodgetts J."/>
        </authorList>
    </citation>
    <scope>NUCLEOTIDE SEQUENCE [LARGE SCALE GENOMIC DNA]</scope>
    <source>
        <strain evidence="3 5">NGS-S10</strain>
    </source>
</reference>
<dbReference type="EMBL" id="LTBM01000013">
    <property type="protein sequence ID" value="KXT29121.1"/>
    <property type="molecule type" value="Genomic_DNA"/>
</dbReference>
<name>A0A139JQ76_9MOLU</name>